<dbReference type="EMBL" id="VDUY01000008">
    <property type="protein sequence ID" value="TXL63567.1"/>
    <property type="molecule type" value="Genomic_DNA"/>
</dbReference>
<gene>
    <name evidence="2" type="ORF">FHP08_17175</name>
</gene>
<protein>
    <submittedName>
        <fullName evidence="2">Uncharacterized protein</fullName>
    </submittedName>
</protein>
<dbReference type="Proteomes" id="UP000321548">
    <property type="component" value="Unassembled WGS sequence"/>
</dbReference>
<accession>A0A5C8NR42</accession>
<feature type="compositionally biased region" description="Basic and acidic residues" evidence="1">
    <location>
        <begin position="45"/>
        <end position="62"/>
    </location>
</feature>
<reference evidence="2 3" key="1">
    <citation type="submission" date="2019-06" db="EMBL/GenBank/DDBJ databases">
        <title>Quisquiliibacterium sp. nov., isolated from a maize field.</title>
        <authorList>
            <person name="Lin S.-Y."/>
            <person name="Tsai C.-F."/>
            <person name="Young C.-C."/>
        </authorList>
    </citation>
    <scope>NUCLEOTIDE SEQUENCE [LARGE SCALE GENOMIC DNA]</scope>
    <source>
        <strain evidence="2 3">CC-CFT501</strain>
    </source>
</reference>
<dbReference type="RefSeq" id="WP_147705721.1">
    <property type="nucleotide sequence ID" value="NZ_VDUY01000008.1"/>
</dbReference>
<feature type="region of interest" description="Disordered" evidence="1">
    <location>
        <begin position="41"/>
        <end position="64"/>
    </location>
</feature>
<comment type="caution">
    <text evidence="2">The sequence shown here is derived from an EMBL/GenBank/DDBJ whole genome shotgun (WGS) entry which is preliminary data.</text>
</comment>
<evidence type="ECO:0000313" key="2">
    <source>
        <dbReference type="EMBL" id="TXL63567.1"/>
    </source>
</evidence>
<keyword evidence="3" id="KW-1185">Reference proteome</keyword>
<dbReference type="AlphaFoldDB" id="A0A5C8NR42"/>
<proteinExistence type="predicted"/>
<name>A0A5C8NR42_9BURK</name>
<evidence type="ECO:0000256" key="1">
    <source>
        <dbReference type="SAM" id="MobiDB-lite"/>
    </source>
</evidence>
<evidence type="ECO:0000313" key="3">
    <source>
        <dbReference type="Proteomes" id="UP000321548"/>
    </source>
</evidence>
<sequence length="126" mass="13348">MALQAKHTKALREAVDLAREQGLDGLAFDLDEVFTEVAAAASHSKRVEQNGQRDREEGDRHRGAAQQLAGAWSTLLYLVEKGDLAVTADGEPVPADQLLATANRLLADAQSREAEKAATGGATLLG</sequence>
<organism evidence="2 3">
    <name type="scientific">Zeimonas arvi</name>
    <dbReference type="NCBI Taxonomy" id="2498847"/>
    <lineage>
        <taxon>Bacteria</taxon>
        <taxon>Pseudomonadati</taxon>
        <taxon>Pseudomonadota</taxon>
        <taxon>Betaproteobacteria</taxon>
        <taxon>Burkholderiales</taxon>
        <taxon>Burkholderiaceae</taxon>
        <taxon>Zeimonas</taxon>
    </lineage>
</organism>